<name>A0A8C3BQZ8_CAIMO</name>
<feature type="region of interest" description="Disordered" evidence="1">
    <location>
        <begin position="176"/>
        <end position="196"/>
    </location>
</feature>
<organism evidence="4 5">
    <name type="scientific">Cairina moschata</name>
    <name type="common">Muscovy duck</name>
    <dbReference type="NCBI Taxonomy" id="8855"/>
    <lineage>
        <taxon>Eukaryota</taxon>
        <taxon>Metazoa</taxon>
        <taxon>Chordata</taxon>
        <taxon>Craniata</taxon>
        <taxon>Vertebrata</taxon>
        <taxon>Euteleostomi</taxon>
        <taxon>Archelosauria</taxon>
        <taxon>Archosauria</taxon>
        <taxon>Dinosauria</taxon>
        <taxon>Saurischia</taxon>
        <taxon>Theropoda</taxon>
        <taxon>Coelurosauria</taxon>
        <taxon>Aves</taxon>
        <taxon>Neognathae</taxon>
        <taxon>Galloanserae</taxon>
        <taxon>Anseriformes</taxon>
        <taxon>Anatidae</taxon>
        <taxon>Anatinae</taxon>
        <taxon>Cairina</taxon>
    </lineage>
</organism>
<feature type="domain" description="Shisa N-terminal" evidence="3">
    <location>
        <begin position="62"/>
        <end position="104"/>
    </location>
</feature>
<protein>
    <recommendedName>
        <fullName evidence="3">Shisa N-terminal domain-containing protein</fullName>
    </recommendedName>
</protein>
<proteinExistence type="predicted"/>
<evidence type="ECO:0000313" key="4">
    <source>
        <dbReference type="Ensembl" id="ENSCMMP00000009454.1"/>
    </source>
</evidence>
<dbReference type="AlphaFoldDB" id="A0A8C3BQZ8"/>
<keyword evidence="5" id="KW-1185">Reference proteome</keyword>
<keyword evidence="2" id="KW-0812">Transmembrane</keyword>
<reference evidence="4" key="2">
    <citation type="submission" date="2025-08" db="UniProtKB">
        <authorList>
            <consortium name="Ensembl"/>
        </authorList>
    </citation>
    <scope>IDENTIFICATION</scope>
</reference>
<accession>A0A8C3BQZ8</accession>
<reference evidence="4" key="3">
    <citation type="submission" date="2025-09" db="UniProtKB">
        <authorList>
            <consortium name="Ensembl"/>
        </authorList>
    </citation>
    <scope>IDENTIFICATION</scope>
</reference>
<keyword evidence="2" id="KW-1133">Transmembrane helix</keyword>
<sequence length="196" mass="20341">MGRNGGGSRRGCGFCLRQRRSCLCLGMAGKMPGGLLLRLLLAAALPMPIAPAAASVQNLHLCEGYAGPDGRYHPGFYCPRLTDPAAHRYCCRPGPHALKSCCSQGAVEALTGVNLSSLPVPGLLRNPLALPFVGLYGLLVLALMALDLVHFYRTKRCSLGRLLPCGRCPPRGSPAPGRLLAPGPAAPAPRAPGGAA</sequence>
<feature type="transmembrane region" description="Helical" evidence="2">
    <location>
        <begin position="128"/>
        <end position="152"/>
    </location>
</feature>
<evidence type="ECO:0000256" key="1">
    <source>
        <dbReference type="SAM" id="MobiDB-lite"/>
    </source>
</evidence>
<evidence type="ECO:0000256" key="2">
    <source>
        <dbReference type="SAM" id="Phobius"/>
    </source>
</evidence>
<dbReference type="Ensembl" id="ENSCMMT00000010425.1">
    <property type="protein sequence ID" value="ENSCMMP00000009454.1"/>
    <property type="gene ID" value="ENSCMMG00000006010.1"/>
</dbReference>
<reference evidence="4" key="1">
    <citation type="submission" date="2018-09" db="EMBL/GenBank/DDBJ databases">
        <title>Common duck and Muscovy duck high density SNP chip.</title>
        <authorList>
            <person name="Vignal A."/>
            <person name="Thebault N."/>
            <person name="Warren W.C."/>
        </authorList>
    </citation>
    <scope>NUCLEOTIDE SEQUENCE [LARGE SCALE GENOMIC DNA]</scope>
</reference>
<keyword evidence="2" id="KW-0472">Membrane</keyword>
<evidence type="ECO:0000313" key="5">
    <source>
        <dbReference type="Proteomes" id="UP000694556"/>
    </source>
</evidence>
<dbReference type="Proteomes" id="UP000694556">
    <property type="component" value="Chromosome 11"/>
</dbReference>
<evidence type="ECO:0000259" key="3">
    <source>
        <dbReference type="Pfam" id="PF13908"/>
    </source>
</evidence>
<dbReference type="InterPro" id="IPR053891">
    <property type="entry name" value="Shisa_N"/>
</dbReference>
<dbReference type="Pfam" id="PF13908">
    <property type="entry name" value="Shisa_N"/>
    <property type="match status" value="1"/>
</dbReference>